<dbReference type="GO" id="GO:0015074">
    <property type="term" value="P:DNA integration"/>
    <property type="evidence" value="ECO:0007669"/>
    <property type="project" value="InterPro"/>
</dbReference>
<dbReference type="Pfam" id="PF13333">
    <property type="entry name" value="rve_2"/>
    <property type="match status" value="1"/>
</dbReference>
<dbReference type="EMBL" id="RCZH01000018">
    <property type="protein sequence ID" value="TPG34862.1"/>
    <property type="molecule type" value="Genomic_DNA"/>
</dbReference>
<gene>
    <name evidence="2" type="ORF">EAH81_22485</name>
</gene>
<protein>
    <recommendedName>
        <fullName evidence="1">Integrase catalytic domain-containing protein</fullName>
    </recommendedName>
</protein>
<evidence type="ECO:0000259" key="1">
    <source>
        <dbReference type="Pfam" id="PF13333"/>
    </source>
</evidence>
<accession>A0A502ED17</accession>
<dbReference type="Proteomes" id="UP000319700">
    <property type="component" value="Unassembled WGS sequence"/>
</dbReference>
<comment type="caution">
    <text evidence="2">The sequence shown here is derived from an EMBL/GenBank/DDBJ whole genome shotgun (WGS) entry which is preliminary data.</text>
</comment>
<organism evidence="2 3">
    <name type="scientific">Flavobacterium pectinovorum</name>
    <dbReference type="NCBI Taxonomy" id="29533"/>
    <lineage>
        <taxon>Bacteria</taxon>
        <taxon>Pseudomonadati</taxon>
        <taxon>Bacteroidota</taxon>
        <taxon>Flavobacteriia</taxon>
        <taxon>Flavobacteriales</taxon>
        <taxon>Flavobacteriaceae</taxon>
        <taxon>Flavobacterium</taxon>
    </lineage>
</organism>
<keyword evidence="3" id="KW-1185">Reference proteome</keyword>
<evidence type="ECO:0000313" key="3">
    <source>
        <dbReference type="Proteomes" id="UP000319700"/>
    </source>
</evidence>
<dbReference type="InterPro" id="IPR001584">
    <property type="entry name" value="Integrase_cat-core"/>
</dbReference>
<proteinExistence type="predicted"/>
<name>A0A502ED17_9FLAO</name>
<reference evidence="2 3" key="1">
    <citation type="journal article" date="2019" name="Environ. Microbiol.">
        <title>Species interactions and distinct microbial communities in high Arctic permafrost affected cryosols are associated with the CH4 and CO2 gas fluxes.</title>
        <authorList>
            <person name="Altshuler I."/>
            <person name="Hamel J."/>
            <person name="Turney S."/>
            <person name="Magnuson E."/>
            <person name="Levesque R."/>
            <person name="Greer C."/>
            <person name="Whyte L.G."/>
        </authorList>
    </citation>
    <scope>NUCLEOTIDE SEQUENCE [LARGE SCALE GENOMIC DNA]</scope>
    <source>
        <strain evidence="2 3">42</strain>
    </source>
</reference>
<dbReference type="OrthoDB" id="9815231at2"/>
<dbReference type="AlphaFoldDB" id="A0A502ED17"/>
<dbReference type="RefSeq" id="WP_140511194.1">
    <property type="nucleotide sequence ID" value="NZ_RCZH01000018.1"/>
</dbReference>
<feature type="domain" description="Integrase catalytic" evidence="1">
    <location>
        <begin position="2"/>
        <end position="48"/>
    </location>
</feature>
<sequence length="52" mass="6377">MLVYQNKYKTREQAKNSFFWYIENFYNTLRRHSALGNLAIVEFQNQYLISPK</sequence>
<evidence type="ECO:0000313" key="2">
    <source>
        <dbReference type="EMBL" id="TPG34862.1"/>
    </source>
</evidence>